<dbReference type="InterPro" id="IPR056098">
    <property type="entry name" value="Acb2/Tad1_hairpin"/>
</dbReference>
<keyword evidence="4" id="KW-1185">Reference proteome</keyword>
<proteinExistence type="predicted"/>
<dbReference type="Pfam" id="PF24729">
    <property type="entry name" value="Acb2_Tad1_hairpin"/>
    <property type="match status" value="1"/>
</dbReference>
<evidence type="ECO:0000259" key="2">
    <source>
        <dbReference type="Pfam" id="PF24729"/>
    </source>
</evidence>
<reference evidence="3 4" key="1">
    <citation type="submission" date="2021-03" db="EMBL/GenBank/DDBJ databases">
        <title>Enterococcal diversity collection.</title>
        <authorList>
            <person name="Gilmore M.S."/>
            <person name="Schwartzman J."/>
            <person name="Van Tyne D."/>
            <person name="Martin M."/>
            <person name="Earl A.M."/>
            <person name="Manson A.L."/>
            <person name="Straub T."/>
            <person name="Salamzade R."/>
            <person name="Saavedra J."/>
            <person name="Lebreton F."/>
            <person name="Prichula J."/>
            <person name="Schaufler K."/>
            <person name="Gaca A."/>
            <person name="Sgardioli B."/>
            <person name="Wagenaar J."/>
            <person name="Strong T."/>
        </authorList>
    </citation>
    <scope>NUCLEOTIDE SEQUENCE [LARGE SCALE GENOMIC DNA]</scope>
    <source>
        <strain evidence="3 4">669A</strain>
    </source>
</reference>
<evidence type="ECO:0000313" key="4">
    <source>
        <dbReference type="Proteomes" id="UP000664601"/>
    </source>
</evidence>
<accession>A0ABS3LA92</accession>
<gene>
    <name evidence="3" type="ORF">JZO70_10285</name>
</gene>
<evidence type="ECO:0000256" key="1">
    <source>
        <dbReference type="ARBA" id="ARBA00022741"/>
    </source>
</evidence>
<dbReference type="EMBL" id="JAFREM010000016">
    <property type="protein sequence ID" value="MBO1306552.1"/>
    <property type="molecule type" value="Genomic_DNA"/>
</dbReference>
<keyword evidence="1" id="KW-0547">Nucleotide-binding</keyword>
<sequence>MGNIDIKWQEGPVKEAGVNSVQIVDVLQVCRDRLAALDAEFPRRENSITLTKLDEAIMWQDKRAADREIRGVEGMNKA</sequence>
<organism evidence="3 4">
    <name type="scientific">Candidatus Enterococcus moelleringii</name>
    <dbReference type="NCBI Taxonomy" id="2815325"/>
    <lineage>
        <taxon>Bacteria</taxon>
        <taxon>Bacillati</taxon>
        <taxon>Bacillota</taxon>
        <taxon>Bacilli</taxon>
        <taxon>Lactobacillales</taxon>
        <taxon>Enterococcaceae</taxon>
        <taxon>Enterococcus</taxon>
    </lineage>
</organism>
<evidence type="ECO:0000313" key="3">
    <source>
        <dbReference type="EMBL" id="MBO1306552.1"/>
    </source>
</evidence>
<name>A0ABS3LA92_9ENTE</name>
<comment type="caution">
    <text evidence="3">The sequence shown here is derived from an EMBL/GenBank/DDBJ whole genome shotgun (WGS) entry which is preliminary data.</text>
</comment>
<dbReference type="RefSeq" id="WP_207673479.1">
    <property type="nucleotide sequence ID" value="NZ_JAFREM010000016.1"/>
</dbReference>
<protein>
    <recommendedName>
        <fullName evidence="2">Acb2/Tad1 hairpin domain-containing protein</fullName>
    </recommendedName>
</protein>
<feature type="domain" description="Acb2/Tad1 hairpin" evidence="2">
    <location>
        <begin position="4"/>
        <end position="65"/>
    </location>
</feature>
<dbReference type="Proteomes" id="UP000664601">
    <property type="component" value="Unassembled WGS sequence"/>
</dbReference>